<dbReference type="AlphaFoldDB" id="A0AA88RWS8"/>
<protein>
    <submittedName>
        <fullName evidence="1">Uncharacterized protein</fullName>
    </submittedName>
</protein>
<name>A0AA88RWS8_9ASTE</name>
<evidence type="ECO:0000313" key="2">
    <source>
        <dbReference type="Proteomes" id="UP001188597"/>
    </source>
</evidence>
<feature type="non-terminal residue" evidence="1">
    <location>
        <position position="1"/>
    </location>
</feature>
<evidence type="ECO:0000313" key="1">
    <source>
        <dbReference type="EMBL" id="KAK2997282.1"/>
    </source>
</evidence>
<sequence length="135" mass="15810">DLNVKPKYLLAVKVGYHQKDIINSIVTKFSGNFSIVLSHYDGRATDWEQFEWSQRAIHISARKQTKWWYANGFSIRTSQLCPNTYLSGMKILVYIRLVKKHGLEISQPAIESRKNVQWLVTKRRRGVEAHKYTQT</sequence>
<reference evidence="1" key="1">
    <citation type="submission" date="2022-12" db="EMBL/GenBank/DDBJ databases">
        <title>Draft genome assemblies for two species of Escallonia (Escalloniales).</title>
        <authorList>
            <person name="Chanderbali A."/>
            <person name="Dervinis C."/>
            <person name="Anghel I."/>
            <person name="Soltis D."/>
            <person name="Soltis P."/>
            <person name="Zapata F."/>
        </authorList>
    </citation>
    <scope>NUCLEOTIDE SEQUENCE</scope>
    <source>
        <strain evidence="1">UCBG64.0493</strain>
        <tissue evidence="1">Leaf</tissue>
    </source>
</reference>
<dbReference type="Pfam" id="PF05212">
    <property type="entry name" value="DUF707"/>
    <property type="match status" value="1"/>
</dbReference>
<dbReference type="EMBL" id="JAVXUP010004287">
    <property type="protein sequence ID" value="KAK2997282.1"/>
    <property type="molecule type" value="Genomic_DNA"/>
</dbReference>
<comment type="caution">
    <text evidence="1">The sequence shown here is derived from an EMBL/GenBank/DDBJ whole genome shotgun (WGS) entry which is preliminary data.</text>
</comment>
<gene>
    <name evidence="1" type="ORF">RJ639_025823</name>
</gene>
<dbReference type="Proteomes" id="UP001188597">
    <property type="component" value="Unassembled WGS sequence"/>
</dbReference>
<organism evidence="1 2">
    <name type="scientific">Escallonia herrerae</name>
    <dbReference type="NCBI Taxonomy" id="1293975"/>
    <lineage>
        <taxon>Eukaryota</taxon>
        <taxon>Viridiplantae</taxon>
        <taxon>Streptophyta</taxon>
        <taxon>Embryophyta</taxon>
        <taxon>Tracheophyta</taxon>
        <taxon>Spermatophyta</taxon>
        <taxon>Magnoliopsida</taxon>
        <taxon>eudicotyledons</taxon>
        <taxon>Gunneridae</taxon>
        <taxon>Pentapetalae</taxon>
        <taxon>asterids</taxon>
        <taxon>campanulids</taxon>
        <taxon>Escalloniales</taxon>
        <taxon>Escalloniaceae</taxon>
        <taxon>Escallonia</taxon>
    </lineage>
</organism>
<dbReference type="PANTHER" id="PTHR31210">
    <property type="entry name" value="OS06G0731900 PROTEIN"/>
    <property type="match status" value="1"/>
</dbReference>
<proteinExistence type="predicted"/>
<keyword evidence="2" id="KW-1185">Reference proteome</keyword>
<dbReference type="InterPro" id="IPR007877">
    <property type="entry name" value="DUF707"/>
</dbReference>
<dbReference type="PANTHER" id="PTHR31210:SF68">
    <property type="entry name" value="OS06G0727800 PROTEIN"/>
    <property type="match status" value="1"/>
</dbReference>
<accession>A0AA88RWS8</accession>